<evidence type="ECO:0000256" key="6">
    <source>
        <dbReference type="ARBA" id="ARBA00023229"/>
    </source>
</evidence>
<dbReference type="Proteomes" id="UP000325292">
    <property type="component" value="Chromosome"/>
</dbReference>
<name>A0ABM6RVX9_9FIRM</name>
<keyword evidence="6" id="KW-0414">Isoprene biosynthesis</keyword>
<evidence type="ECO:0000313" key="8">
    <source>
        <dbReference type="EMBL" id="AUW95429.1"/>
    </source>
</evidence>
<evidence type="ECO:0000256" key="4">
    <source>
        <dbReference type="ARBA" id="ARBA00022723"/>
    </source>
</evidence>
<dbReference type="SUPFAM" id="SSF48576">
    <property type="entry name" value="Terpenoid synthases"/>
    <property type="match status" value="1"/>
</dbReference>
<dbReference type="InterPro" id="IPR000092">
    <property type="entry name" value="Polyprenyl_synt"/>
</dbReference>
<evidence type="ECO:0000256" key="1">
    <source>
        <dbReference type="ARBA" id="ARBA00001946"/>
    </source>
</evidence>
<dbReference type="PANTHER" id="PTHR43281:SF1">
    <property type="entry name" value="FARNESYL DIPHOSPHATE SYNTHASE"/>
    <property type="match status" value="1"/>
</dbReference>
<evidence type="ECO:0000256" key="7">
    <source>
        <dbReference type="RuleBase" id="RU004466"/>
    </source>
</evidence>
<comment type="cofactor">
    <cofactor evidence="1">
        <name>Mg(2+)</name>
        <dbReference type="ChEBI" id="CHEBI:18420"/>
    </cofactor>
</comment>
<dbReference type="SFLD" id="SFLDG01017">
    <property type="entry name" value="Polyprenyl_Transferase_Like"/>
    <property type="match status" value="1"/>
</dbReference>
<dbReference type="SFLD" id="SFLDS00005">
    <property type="entry name" value="Isoprenoid_Synthase_Type_I"/>
    <property type="match status" value="1"/>
</dbReference>
<dbReference type="PANTHER" id="PTHR43281">
    <property type="entry name" value="FARNESYL DIPHOSPHATE SYNTHASE"/>
    <property type="match status" value="1"/>
</dbReference>
<keyword evidence="4" id="KW-0479">Metal-binding</keyword>
<comment type="similarity">
    <text evidence="2 7">Belongs to the FPP/GGPP synthase family.</text>
</comment>
<evidence type="ECO:0000256" key="2">
    <source>
        <dbReference type="ARBA" id="ARBA00006706"/>
    </source>
</evidence>
<dbReference type="CDD" id="cd00685">
    <property type="entry name" value="Trans_IPPS_HT"/>
    <property type="match status" value="1"/>
</dbReference>
<proteinExistence type="inferred from homology"/>
<reference evidence="8 9" key="1">
    <citation type="journal article" date="2019" name="Sci. Rep.">
        <title>Sulfobacillus thermotolerans: new insights into resistance and metabolic capacities of acidophilic chemolithotrophs.</title>
        <authorList>
            <person name="Panyushkina A.E."/>
            <person name="Babenko V.V."/>
            <person name="Nikitina A.S."/>
            <person name="Selezneva O.V."/>
            <person name="Tsaplina I.A."/>
            <person name="Letarova M.A."/>
            <person name="Kostryukova E.S."/>
            <person name="Letarov A.V."/>
        </authorList>
    </citation>
    <scope>NUCLEOTIDE SEQUENCE [LARGE SCALE GENOMIC DNA]</scope>
    <source>
        <strain evidence="8 9">Kr1</strain>
    </source>
</reference>
<evidence type="ECO:0000256" key="3">
    <source>
        <dbReference type="ARBA" id="ARBA00022679"/>
    </source>
</evidence>
<accession>A0ABM6RVX9</accession>
<organism evidence="8 9">
    <name type="scientific">Sulfobacillus thermotolerans</name>
    <dbReference type="NCBI Taxonomy" id="338644"/>
    <lineage>
        <taxon>Bacteria</taxon>
        <taxon>Bacillati</taxon>
        <taxon>Bacillota</taxon>
        <taxon>Clostridia</taxon>
        <taxon>Eubacteriales</taxon>
        <taxon>Clostridiales Family XVII. Incertae Sedis</taxon>
        <taxon>Sulfobacillus</taxon>
    </lineage>
</organism>
<dbReference type="InterPro" id="IPR008949">
    <property type="entry name" value="Isoprenoid_synthase_dom_sf"/>
</dbReference>
<dbReference type="Gene3D" id="1.10.600.10">
    <property type="entry name" value="Farnesyl Diphosphate Synthase"/>
    <property type="match status" value="1"/>
</dbReference>
<dbReference type="PROSITE" id="PS00723">
    <property type="entry name" value="POLYPRENYL_SYNTHASE_1"/>
    <property type="match status" value="1"/>
</dbReference>
<gene>
    <name evidence="8" type="ORF">BXT84_05860</name>
</gene>
<keyword evidence="9" id="KW-1185">Reference proteome</keyword>
<evidence type="ECO:0000256" key="5">
    <source>
        <dbReference type="ARBA" id="ARBA00022842"/>
    </source>
</evidence>
<dbReference type="InterPro" id="IPR033749">
    <property type="entry name" value="Polyprenyl_synt_CS"/>
</dbReference>
<keyword evidence="5" id="KW-0460">Magnesium</keyword>
<keyword evidence="3 7" id="KW-0808">Transferase</keyword>
<dbReference type="PROSITE" id="PS00444">
    <property type="entry name" value="POLYPRENYL_SYNTHASE_2"/>
    <property type="match status" value="1"/>
</dbReference>
<dbReference type="EMBL" id="CP019454">
    <property type="protein sequence ID" value="AUW95429.1"/>
    <property type="molecule type" value="Genomic_DNA"/>
</dbReference>
<dbReference type="Pfam" id="PF00348">
    <property type="entry name" value="polyprenyl_synt"/>
    <property type="match status" value="1"/>
</dbReference>
<dbReference type="NCBIfam" id="NF045485">
    <property type="entry name" value="FPPsyn"/>
    <property type="match status" value="1"/>
</dbReference>
<evidence type="ECO:0000313" key="9">
    <source>
        <dbReference type="Proteomes" id="UP000325292"/>
    </source>
</evidence>
<sequence length="295" mass="32557">MRPNVDIQQWLQETREIIEQWINEDSVCRVAQPGAVEEAMRYSLLAGGKRLRPQLVMASTLYLGLPADTFRDAALAVEYIHTYSLIHDDLPAMDNDDLRRGRPTAHKMFPEAMAILSGDALLTEAFVKMGTIQTAKAEDVLRATVYLARAAGREGLIRGQVLDLAAERQDVELGELQNIHRHKTGALFKAALVIPAILSGNEREQQALLDFGEHFGLAFQIVDDILNVVGDPAAMGKNIGTDSALGKATYPSLVGLDQARRLADDHRIRAKIAIGSGPQSDILRRLVDFAVDRQW</sequence>
<dbReference type="InterPro" id="IPR053378">
    <property type="entry name" value="Prenyl_diphosphate_synthase"/>
</dbReference>
<protein>
    <submittedName>
        <fullName evidence="8">Polyprenyl synthetase</fullName>
    </submittedName>
</protein>